<comment type="caution">
    <text evidence="3">The sequence shown here is derived from an EMBL/GenBank/DDBJ whole genome shotgun (WGS) entry which is preliminary data.</text>
</comment>
<dbReference type="OrthoDB" id="3865341at2"/>
<dbReference type="EMBL" id="JNAD02000023">
    <property type="protein sequence ID" value="RKM90699.1"/>
    <property type="molecule type" value="Genomic_DNA"/>
</dbReference>
<accession>A0A3R7HZF3</accession>
<dbReference type="Pfam" id="PF00582">
    <property type="entry name" value="Usp"/>
    <property type="match status" value="2"/>
</dbReference>
<organism evidence="3 4">
    <name type="scientific">Streptomyces xinghaiensis</name>
    <dbReference type="NCBI Taxonomy" id="1038928"/>
    <lineage>
        <taxon>Bacteria</taxon>
        <taxon>Bacillati</taxon>
        <taxon>Actinomycetota</taxon>
        <taxon>Actinomycetes</taxon>
        <taxon>Kitasatosporales</taxon>
        <taxon>Streptomycetaceae</taxon>
        <taxon>Streptomyces</taxon>
    </lineage>
</organism>
<gene>
    <name evidence="3" type="ORF">SFRA_031505</name>
</gene>
<dbReference type="Proteomes" id="UP000028058">
    <property type="component" value="Unassembled WGS sequence"/>
</dbReference>
<dbReference type="InterPro" id="IPR014729">
    <property type="entry name" value="Rossmann-like_a/b/a_fold"/>
</dbReference>
<dbReference type="Gene3D" id="3.40.50.620">
    <property type="entry name" value="HUPs"/>
    <property type="match status" value="2"/>
</dbReference>
<comment type="similarity">
    <text evidence="1">Belongs to the universal stress protein A family.</text>
</comment>
<protein>
    <submittedName>
        <fullName evidence="3">Universal stress protein</fullName>
    </submittedName>
</protein>
<dbReference type="InterPro" id="IPR006015">
    <property type="entry name" value="Universal_stress_UspA"/>
</dbReference>
<keyword evidence="4" id="KW-1185">Reference proteome</keyword>
<evidence type="ECO:0000313" key="4">
    <source>
        <dbReference type="Proteomes" id="UP000028058"/>
    </source>
</evidence>
<feature type="domain" description="UspA" evidence="2">
    <location>
        <begin position="126"/>
        <end position="270"/>
    </location>
</feature>
<evidence type="ECO:0000313" key="3">
    <source>
        <dbReference type="EMBL" id="RKM90699.1"/>
    </source>
</evidence>
<sequence>MVVGVDGSLLAVRALDRAAEEAALRGAALEIGYAVPDPDEAGPVLQTAVSRARTRHPGLEVTAVPLTGEPARALADLGRDAALTVVGSRGFGGFAGLLLGSVSLRLAAYTESPLLVVRRDAHPAEYGEVLLGIESDEDADASAYAFEEAERRHARLRIVHAWTYRYSAPDALVPVPATSVQEDINRQAAAEEAVPGFAVAELREKHPRVGIETRTVRSGPVHALLNATRTADVVVIASHRRPGEGRYGFQLGHVTRALLHHAHCSVVVVPSPAEES</sequence>
<dbReference type="InterPro" id="IPR006016">
    <property type="entry name" value="UspA"/>
</dbReference>
<dbReference type="SUPFAM" id="SSF52402">
    <property type="entry name" value="Adenine nucleotide alpha hydrolases-like"/>
    <property type="match status" value="2"/>
</dbReference>
<dbReference type="AlphaFoldDB" id="A0A3R7HZF3"/>
<dbReference type="PANTHER" id="PTHR46268">
    <property type="entry name" value="STRESS RESPONSE PROTEIN NHAX"/>
    <property type="match status" value="1"/>
</dbReference>
<feature type="domain" description="UspA" evidence="2">
    <location>
        <begin position="51"/>
        <end position="118"/>
    </location>
</feature>
<evidence type="ECO:0000259" key="2">
    <source>
        <dbReference type="Pfam" id="PF00582"/>
    </source>
</evidence>
<evidence type="ECO:0000256" key="1">
    <source>
        <dbReference type="ARBA" id="ARBA00008791"/>
    </source>
</evidence>
<dbReference type="PRINTS" id="PR01438">
    <property type="entry name" value="UNVRSLSTRESS"/>
</dbReference>
<proteinExistence type="inferred from homology"/>
<reference evidence="3 4" key="1">
    <citation type="journal article" date="2014" name="Genome Announc.">
        <title>Draft Genome Sequence of Streptomyces fradiae ATCC 19609, a Strain Highly Sensitive to Antibiotics.</title>
        <authorList>
            <person name="Bekker O.B."/>
            <person name="Klimina K.M."/>
            <person name="Vatlin A.A."/>
            <person name="Zakharevich N.V."/>
            <person name="Kasianov A.S."/>
            <person name="Danilenko V.N."/>
        </authorList>
    </citation>
    <scope>NUCLEOTIDE SEQUENCE [LARGE SCALE GENOMIC DNA]</scope>
    <source>
        <strain evidence="3 4">ATCC 19609</strain>
    </source>
</reference>
<name>A0A3R7HZF3_9ACTN</name>
<dbReference type="PANTHER" id="PTHR46268:SF6">
    <property type="entry name" value="UNIVERSAL STRESS PROTEIN UP12"/>
    <property type="match status" value="1"/>
</dbReference>